<dbReference type="AlphaFoldDB" id="A0A348B209"/>
<dbReference type="Proteomes" id="UP000616143">
    <property type="component" value="Unassembled WGS sequence"/>
</dbReference>
<evidence type="ECO:0000313" key="4">
    <source>
        <dbReference type="Proteomes" id="UP000276741"/>
    </source>
</evidence>
<feature type="transmembrane region" description="Helical" evidence="1">
    <location>
        <begin position="12"/>
        <end position="35"/>
    </location>
</feature>
<reference evidence="3" key="4">
    <citation type="submission" date="2020-09" db="EMBL/GenBank/DDBJ databases">
        <authorList>
            <person name="Sun Q."/>
            <person name="Ohkuma M."/>
        </authorList>
    </citation>
    <scope>NUCLEOTIDE SEQUENCE</scope>
    <source>
        <strain evidence="3">JCM 31740</strain>
    </source>
</reference>
<organism evidence="2 4">
    <name type="scientific">Sulfodiicoccus acidiphilus</name>
    <dbReference type="NCBI Taxonomy" id="1670455"/>
    <lineage>
        <taxon>Archaea</taxon>
        <taxon>Thermoproteota</taxon>
        <taxon>Thermoprotei</taxon>
        <taxon>Sulfolobales</taxon>
        <taxon>Sulfolobaceae</taxon>
        <taxon>Sulfodiicoccus</taxon>
    </lineage>
</organism>
<feature type="transmembrane region" description="Helical" evidence="1">
    <location>
        <begin position="41"/>
        <end position="64"/>
    </location>
</feature>
<evidence type="ECO:0000313" key="3">
    <source>
        <dbReference type="EMBL" id="GGU03008.1"/>
    </source>
</evidence>
<dbReference type="KEGG" id="sacd:HS1genome_0600"/>
<name>A0A348B209_9CREN</name>
<accession>A0A348B209</accession>
<keyword evidence="1" id="KW-0812">Transmembrane</keyword>
<protein>
    <recommendedName>
        <fullName evidence="5">SepZ protein</fullName>
    </recommendedName>
</protein>
<dbReference type="EMBL" id="AP018553">
    <property type="protein sequence ID" value="BBD72211.1"/>
    <property type="molecule type" value="Genomic_DNA"/>
</dbReference>
<keyword evidence="1" id="KW-1133">Transmembrane helix</keyword>
<reference evidence="3" key="1">
    <citation type="journal article" date="2014" name="Int. J. Syst. Evol. Microbiol.">
        <title>Complete genome sequence of Corynebacterium casei LMG S-19264T (=DSM 44701T), isolated from a smear-ripened cheese.</title>
        <authorList>
            <consortium name="US DOE Joint Genome Institute (JGI-PGF)"/>
            <person name="Walter F."/>
            <person name="Albersmeier A."/>
            <person name="Kalinowski J."/>
            <person name="Ruckert C."/>
        </authorList>
    </citation>
    <scope>NUCLEOTIDE SEQUENCE</scope>
    <source>
        <strain evidence="3">JCM 31740</strain>
    </source>
</reference>
<reference evidence="4" key="2">
    <citation type="submission" date="2018-04" db="EMBL/GenBank/DDBJ databases">
        <title>Complete genome sequence of Sulfodiicoccus acidiphilus strain HS-1.</title>
        <authorList>
            <person name="Sakai H.D."/>
            <person name="Kurosawa N."/>
        </authorList>
    </citation>
    <scope>NUCLEOTIDE SEQUENCE [LARGE SCALE GENOMIC DNA]</scope>
    <source>
        <strain evidence="4">HS-1</strain>
    </source>
</reference>
<keyword evidence="1" id="KW-0472">Membrane</keyword>
<proteinExistence type="predicted"/>
<gene>
    <name evidence="3" type="ORF">GCM10007116_20030</name>
    <name evidence="2" type="ORF">HS1genome_0600</name>
</gene>
<evidence type="ECO:0000313" key="2">
    <source>
        <dbReference type="EMBL" id="BBD72211.1"/>
    </source>
</evidence>
<dbReference type="EMBL" id="BMQS01000024">
    <property type="protein sequence ID" value="GGU03008.1"/>
    <property type="molecule type" value="Genomic_DNA"/>
</dbReference>
<evidence type="ECO:0000256" key="1">
    <source>
        <dbReference type="SAM" id="Phobius"/>
    </source>
</evidence>
<dbReference type="GeneID" id="38666103"/>
<reference evidence="2" key="3">
    <citation type="journal article" date="2019" name="BMC Res. Notes">
        <title>Complete genome sequence of the Sulfodiicoccus acidiphilus strain HS-1T, the first crenarchaeon that lacks polB3, isolated from an acidic hot spring in Ohwaku-dani, Hakone, Japan.</title>
        <authorList>
            <person name="Sakai H.D."/>
            <person name="Kurosawa N."/>
        </authorList>
    </citation>
    <scope>NUCLEOTIDE SEQUENCE</scope>
    <source>
        <strain evidence="2">HS-1</strain>
    </source>
</reference>
<dbReference type="Proteomes" id="UP000276741">
    <property type="component" value="Chromosome"/>
</dbReference>
<keyword evidence="4" id="KW-1185">Reference proteome</keyword>
<dbReference type="RefSeq" id="WP_126449570.1">
    <property type="nucleotide sequence ID" value="NZ_AP018553.1"/>
</dbReference>
<sequence length="65" mass="6787">MAGVNFSRRVLGAVVAAIGVATWISDLFLISTLPYSLYENLTYVAMVPIAGAVLVAGGVLMGLWS</sequence>
<evidence type="ECO:0008006" key="5">
    <source>
        <dbReference type="Google" id="ProtNLM"/>
    </source>
</evidence>